<dbReference type="InterPro" id="IPR050204">
    <property type="entry name" value="AraC_XylS_family_regulators"/>
</dbReference>
<gene>
    <name evidence="5" type="ORF">J4E00_21350</name>
</gene>
<dbReference type="SUPFAM" id="SSF46689">
    <property type="entry name" value="Homeodomain-like"/>
    <property type="match status" value="2"/>
</dbReference>
<keyword evidence="1" id="KW-0805">Transcription regulation</keyword>
<evidence type="ECO:0000256" key="3">
    <source>
        <dbReference type="ARBA" id="ARBA00023163"/>
    </source>
</evidence>
<reference evidence="5 6" key="1">
    <citation type="submission" date="2021-03" db="EMBL/GenBank/DDBJ databases">
        <authorList>
            <person name="Kim M.K."/>
        </authorList>
    </citation>
    <scope>NUCLEOTIDE SEQUENCE [LARGE SCALE GENOMIC DNA]</scope>
    <source>
        <strain evidence="5 6">BT442</strain>
    </source>
</reference>
<dbReference type="PROSITE" id="PS00041">
    <property type="entry name" value="HTH_ARAC_FAMILY_1"/>
    <property type="match status" value="1"/>
</dbReference>
<organism evidence="5 6">
    <name type="scientific">Hymenobacter negativus</name>
    <dbReference type="NCBI Taxonomy" id="2795026"/>
    <lineage>
        <taxon>Bacteria</taxon>
        <taxon>Pseudomonadati</taxon>
        <taxon>Bacteroidota</taxon>
        <taxon>Cytophagia</taxon>
        <taxon>Cytophagales</taxon>
        <taxon>Hymenobacteraceae</taxon>
        <taxon>Hymenobacter</taxon>
    </lineage>
</organism>
<keyword evidence="2" id="KW-0238">DNA-binding</keyword>
<proteinExistence type="predicted"/>
<evidence type="ECO:0000313" key="6">
    <source>
        <dbReference type="Proteomes" id="UP000664369"/>
    </source>
</evidence>
<dbReference type="Pfam" id="PF12833">
    <property type="entry name" value="HTH_18"/>
    <property type="match status" value="1"/>
</dbReference>
<dbReference type="SMART" id="SM00342">
    <property type="entry name" value="HTH_ARAC"/>
    <property type="match status" value="1"/>
</dbReference>
<evidence type="ECO:0000313" key="5">
    <source>
        <dbReference type="EMBL" id="MBO2011626.1"/>
    </source>
</evidence>
<dbReference type="RefSeq" id="WP_208177320.1">
    <property type="nucleotide sequence ID" value="NZ_JAGETZ010000012.1"/>
</dbReference>
<protein>
    <submittedName>
        <fullName evidence="5">Helix-turn-helix transcriptional regulator</fullName>
    </submittedName>
</protein>
<accession>A0ABS3QK43</accession>
<comment type="caution">
    <text evidence="5">The sequence shown here is derived from an EMBL/GenBank/DDBJ whole genome shotgun (WGS) entry which is preliminary data.</text>
</comment>
<dbReference type="InterPro" id="IPR018060">
    <property type="entry name" value="HTH_AraC"/>
</dbReference>
<name>A0ABS3QK43_9BACT</name>
<dbReference type="PANTHER" id="PTHR46796:SF6">
    <property type="entry name" value="ARAC SUBFAMILY"/>
    <property type="match status" value="1"/>
</dbReference>
<dbReference type="EMBL" id="JAGETZ010000012">
    <property type="protein sequence ID" value="MBO2011626.1"/>
    <property type="molecule type" value="Genomic_DNA"/>
</dbReference>
<feature type="domain" description="HTH araC/xylS-type" evidence="4">
    <location>
        <begin position="184"/>
        <end position="282"/>
    </location>
</feature>
<keyword evidence="6" id="KW-1185">Reference proteome</keyword>
<evidence type="ECO:0000256" key="2">
    <source>
        <dbReference type="ARBA" id="ARBA00023125"/>
    </source>
</evidence>
<dbReference type="InterPro" id="IPR018062">
    <property type="entry name" value="HTH_AraC-typ_CS"/>
</dbReference>
<dbReference type="Gene3D" id="1.10.10.60">
    <property type="entry name" value="Homeodomain-like"/>
    <property type="match status" value="2"/>
</dbReference>
<dbReference type="Proteomes" id="UP000664369">
    <property type="component" value="Unassembled WGS sequence"/>
</dbReference>
<sequence>MTDSFYAPPLISSAPLPWRGVRVEQYHLEAGRLAAQQHEHHLLLLYQVDQPHLVRRRDGARISEIVYQTGDLGLFPGGEYGTAIDWTTPSNNIYLSLEAPYFQQVAGQDATLTKAALQKRMQFDDPFLRQLSRQLLASAGSRHALGQLYVESLTTTLCHHLLAHHATTERRPEGQMRLSSVALARIEAYLEAHAAQPVTLEVLAGLANLSVFHFARLFKQTTGLPPYQYVLRWKIERAKHLLRRDSQAVADLSDELGFASPISFAAAFKRLVGCTPQQFQRR</sequence>
<dbReference type="InterPro" id="IPR009057">
    <property type="entry name" value="Homeodomain-like_sf"/>
</dbReference>
<keyword evidence="3" id="KW-0804">Transcription</keyword>
<dbReference type="PROSITE" id="PS01124">
    <property type="entry name" value="HTH_ARAC_FAMILY_2"/>
    <property type="match status" value="1"/>
</dbReference>
<evidence type="ECO:0000256" key="1">
    <source>
        <dbReference type="ARBA" id="ARBA00023015"/>
    </source>
</evidence>
<evidence type="ECO:0000259" key="4">
    <source>
        <dbReference type="PROSITE" id="PS01124"/>
    </source>
</evidence>
<dbReference type="PANTHER" id="PTHR46796">
    <property type="entry name" value="HTH-TYPE TRANSCRIPTIONAL ACTIVATOR RHAS-RELATED"/>
    <property type="match status" value="1"/>
</dbReference>